<dbReference type="AlphaFoldDB" id="A0A822XGC9"/>
<dbReference type="InterPro" id="IPR001878">
    <property type="entry name" value="Znf_CCHC"/>
</dbReference>
<accession>A0A822XGC9</accession>
<comment type="caution">
    <text evidence="4">The sequence shown here is derived from an EMBL/GenBank/DDBJ whole genome shotgun (WGS) entry which is preliminary data.</text>
</comment>
<dbReference type="PANTHER" id="PTHR31286">
    <property type="entry name" value="GLYCINE-RICH CELL WALL STRUCTURAL PROTEIN 1.8-LIKE"/>
    <property type="match status" value="1"/>
</dbReference>
<dbReference type="InterPro" id="IPR036875">
    <property type="entry name" value="Znf_CCHC_sf"/>
</dbReference>
<feature type="region of interest" description="Disordered" evidence="2">
    <location>
        <begin position="129"/>
        <end position="172"/>
    </location>
</feature>
<dbReference type="InterPro" id="IPR025836">
    <property type="entry name" value="Zn_knuckle_CX2CX4HX4C"/>
</dbReference>
<gene>
    <name evidence="4" type="ORF">HUJ06_022007</name>
</gene>
<evidence type="ECO:0000313" key="5">
    <source>
        <dbReference type="Proteomes" id="UP000607653"/>
    </source>
</evidence>
<dbReference type="PANTHER" id="PTHR31286:SF178">
    <property type="entry name" value="DUF4283 DOMAIN-CONTAINING PROTEIN"/>
    <property type="match status" value="1"/>
</dbReference>
<proteinExistence type="predicted"/>
<evidence type="ECO:0000256" key="2">
    <source>
        <dbReference type="SAM" id="MobiDB-lite"/>
    </source>
</evidence>
<feature type="compositionally biased region" description="Basic and acidic residues" evidence="2">
    <location>
        <begin position="129"/>
        <end position="160"/>
    </location>
</feature>
<evidence type="ECO:0000259" key="3">
    <source>
        <dbReference type="PROSITE" id="PS50158"/>
    </source>
</evidence>
<dbReference type="InterPro" id="IPR040256">
    <property type="entry name" value="At4g02000-like"/>
</dbReference>
<keyword evidence="1" id="KW-0862">Zinc</keyword>
<keyword evidence="5" id="KW-1185">Reference proteome</keyword>
<keyword evidence="1" id="KW-0863">Zinc-finger</keyword>
<dbReference type="EMBL" id="DUZY01000001">
    <property type="protein sequence ID" value="DAD20544.1"/>
    <property type="molecule type" value="Genomic_DNA"/>
</dbReference>
<dbReference type="GO" id="GO:0003676">
    <property type="term" value="F:nucleic acid binding"/>
    <property type="evidence" value="ECO:0007669"/>
    <property type="project" value="InterPro"/>
</dbReference>
<feature type="domain" description="CCHC-type" evidence="3">
    <location>
        <begin position="65"/>
        <end position="80"/>
    </location>
</feature>
<keyword evidence="1" id="KW-0479">Metal-binding</keyword>
<dbReference type="SUPFAM" id="SSF57756">
    <property type="entry name" value="Retrovirus zinc finger-like domains"/>
    <property type="match status" value="1"/>
</dbReference>
<name>A0A822XGC9_NELNU</name>
<dbReference type="PROSITE" id="PS50158">
    <property type="entry name" value="ZF_CCHC"/>
    <property type="match status" value="1"/>
</dbReference>
<feature type="compositionally biased region" description="Acidic residues" evidence="2">
    <location>
        <begin position="161"/>
        <end position="172"/>
    </location>
</feature>
<sequence length="172" mass="19892">MYEWPTEPKNLELFWLRLLGRWWRCLRLRVKIDITKPLEVGAKGNLGDGKESWFSFQYENLPIFCYKCGVLGHLKKACKDTTDTSKQMESLTTKIKEQCLDESKALTGYGPWLRDGVGEEDDRFLNIEKKKKEQGRAKSEIHNQKEESTNEGRTARKPGEVSDETSLDGMVE</sequence>
<organism evidence="4 5">
    <name type="scientific">Nelumbo nucifera</name>
    <name type="common">Sacred lotus</name>
    <dbReference type="NCBI Taxonomy" id="4432"/>
    <lineage>
        <taxon>Eukaryota</taxon>
        <taxon>Viridiplantae</taxon>
        <taxon>Streptophyta</taxon>
        <taxon>Embryophyta</taxon>
        <taxon>Tracheophyta</taxon>
        <taxon>Spermatophyta</taxon>
        <taxon>Magnoliopsida</taxon>
        <taxon>Proteales</taxon>
        <taxon>Nelumbonaceae</taxon>
        <taxon>Nelumbo</taxon>
    </lineage>
</organism>
<protein>
    <recommendedName>
        <fullName evidence="3">CCHC-type domain-containing protein</fullName>
    </recommendedName>
</protein>
<evidence type="ECO:0000256" key="1">
    <source>
        <dbReference type="PROSITE-ProRule" id="PRU00047"/>
    </source>
</evidence>
<evidence type="ECO:0000313" key="4">
    <source>
        <dbReference type="EMBL" id="DAD20544.1"/>
    </source>
</evidence>
<dbReference type="Proteomes" id="UP000607653">
    <property type="component" value="Unassembled WGS sequence"/>
</dbReference>
<dbReference type="Pfam" id="PF14392">
    <property type="entry name" value="zf-CCHC_4"/>
    <property type="match status" value="1"/>
</dbReference>
<reference evidence="4 5" key="1">
    <citation type="journal article" date="2020" name="Mol. Biol. Evol.">
        <title>Distinct Expression and Methylation Patterns for Genes with Different Fates following a Single Whole-Genome Duplication in Flowering Plants.</title>
        <authorList>
            <person name="Shi T."/>
            <person name="Rahmani R.S."/>
            <person name="Gugger P.F."/>
            <person name="Wang M."/>
            <person name="Li H."/>
            <person name="Zhang Y."/>
            <person name="Li Z."/>
            <person name="Wang Q."/>
            <person name="Van de Peer Y."/>
            <person name="Marchal K."/>
            <person name="Chen J."/>
        </authorList>
    </citation>
    <scope>NUCLEOTIDE SEQUENCE [LARGE SCALE GENOMIC DNA]</scope>
    <source>
        <tissue evidence="4">Leaf</tissue>
    </source>
</reference>
<dbReference type="GO" id="GO:0008270">
    <property type="term" value="F:zinc ion binding"/>
    <property type="evidence" value="ECO:0007669"/>
    <property type="project" value="UniProtKB-KW"/>
</dbReference>